<dbReference type="EMBL" id="JACDUH010000003">
    <property type="protein sequence ID" value="MBA2851640.1"/>
    <property type="molecule type" value="Genomic_DNA"/>
</dbReference>
<evidence type="ECO:0000313" key="2">
    <source>
        <dbReference type="Proteomes" id="UP000564425"/>
    </source>
</evidence>
<evidence type="ECO:0000313" key="1">
    <source>
        <dbReference type="EMBL" id="MBA2851640.1"/>
    </source>
</evidence>
<gene>
    <name evidence="1" type="ORF">HNP86_001799</name>
</gene>
<dbReference type="Proteomes" id="UP000564425">
    <property type="component" value="Unassembled WGS sequence"/>
</dbReference>
<sequence length="191" mass="23029">MLVNKYPPVYFEHTGYDSRFPTFTAKVGDDVIKFTGTEKLPYMRNGEHRYSWLHYILMQHLFYDIEVNGRKYTAEDYNFIVTINNIVYNLGTKLRVYEIYKKGDDTLYILRRQRIRRIYADRNCSPVCIDDLIIGDDDVHQIDDTLTPKKLYVIEYKDIQEIRKRLRADGWTWSKPYNKVLKQMELGVYQW</sequence>
<protein>
    <submittedName>
        <fullName evidence="1">Uncharacterized protein</fullName>
    </submittedName>
</protein>
<accession>A0A7J9NVE2</accession>
<proteinExistence type="predicted"/>
<name>A0A7J9NVE2_METMI</name>
<dbReference type="RefSeq" id="WP_181501466.1">
    <property type="nucleotide sequence ID" value="NZ_JACDUH010000003.1"/>
</dbReference>
<dbReference type="AlphaFoldDB" id="A0A7J9NVE2"/>
<comment type="caution">
    <text evidence="1">The sequence shown here is derived from an EMBL/GenBank/DDBJ whole genome shotgun (WGS) entry which is preliminary data.</text>
</comment>
<reference evidence="1 2" key="1">
    <citation type="submission" date="2020-07" db="EMBL/GenBank/DDBJ databases">
        <title>Genomic Encyclopedia of Type Strains, Phase IV (KMG-V): Genome sequencing to study the core and pangenomes of soil and plant-associated prokaryotes.</title>
        <authorList>
            <person name="Whitman W."/>
        </authorList>
    </citation>
    <scope>NUCLEOTIDE SEQUENCE [LARGE SCALE GENOMIC DNA]</scope>
    <source>
        <strain evidence="1 2">A1</strain>
    </source>
</reference>
<organism evidence="1 2">
    <name type="scientific">Methanococcus maripaludis</name>
    <name type="common">Methanococcus deltae</name>
    <dbReference type="NCBI Taxonomy" id="39152"/>
    <lineage>
        <taxon>Archaea</taxon>
        <taxon>Methanobacteriati</taxon>
        <taxon>Methanobacteriota</taxon>
        <taxon>Methanomada group</taxon>
        <taxon>Methanococci</taxon>
        <taxon>Methanococcales</taxon>
        <taxon>Methanococcaceae</taxon>
        <taxon>Methanococcus</taxon>
    </lineage>
</organism>